<protein>
    <submittedName>
        <fullName evidence="10">Synaptic vesicle 2-related protein-like isoform X1</fullName>
    </submittedName>
</protein>
<accession>A0A6P8H254</accession>
<feature type="transmembrane region" description="Helical" evidence="7">
    <location>
        <begin position="452"/>
        <end position="471"/>
    </location>
</feature>
<dbReference type="KEGG" id="aten:116287009"/>
<feature type="transmembrane region" description="Helical" evidence="7">
    <location>
        <begin position="366"/>
        <end position="386"/>
    </location>
</feature>
<dbReference type="GO" id="GO:0022857">
    <property type="term" value="F:transmembrane transporter activity"/>
    <property type="evidence" value="ECO:0007669"/>
    <property type="project" value="InterPro"/>
</dbReference>
<feature type="transmembrane region" description="Helical" evidence="7">
    <location>
        <begin position="281"/>
        <end position="300"/>
    </location>
</feature>
<feature type="transmembrane region" description="Helical" evidence="7">
    <location>
        <begin position="167"/>
        <end position="190"/>
    </location>
</feature>
<feature type="transmembrane region" description="Helical" evidence="7">
    <location>
        <begin position="141"/>
        <end position="160"/>
    </location>
</feature>
<dbReference type="InterPro" id="IPR020846">
    <property type="entry name" value="MFS_dom"/>
</dbReference>
<evidence type="ECO:0000256" key="5">
    <source>
        <dbReference type="ARBA" id="ARBA00022989"/>
    </source>
</evidence>
<feature type="transmembrane region" description="Helical" evidence="7">
    <location>
        <begin position="335"/>
        <end position="354"/>
    </location>
</feature>
<dbReference type="InterPro" id="IPR036259">
    <property type="entry name" value="MFS_trans_sf"/>
</dbReference>
<evidence type="ECO:0000256" key="7">
    <source>
        <dbReference type="SAM" id="Phobius"/>
    </source>
</evidence>
<dbReference type="PANTHER" id="PTHR23511:SF45">
    <property type="entry name" value="SVOP LIKE"/>
    <property type="match status" value="1"/>
</dbReference>
<dbReference type="Gene3D" id="1.20.1250.20">
    <property type="entry name" value="MFS general substrate transporter like domains"/>
    <property type="match status" value="1"/>
</dbReference>
<dbReference type="InParanoid" id="A0A6P8H254"/>
<organism evidence="9 10">
    <name type="scientific">Actinia tenebrosa</name>
    <name type="common">Australian red waratah sea anemone</name>
    <dbReference type="NCBI Taxonomy" id="6105"/>
    <lineage>
        <taxon>Eukaryota</taxon>
        <taxon>Metazoa</taxon>
        <taxon>Cnidaria</taxon>
        <taxon>Anthozoa</taxon>
        <taxon>Hexacorallia</taxon>
        <taxon>Actiniaria</taxon>
        <taxon>Actiniidae</taxon>
        <taxon>Actinia</taxon>
    </lineage>
</organism>
<comment type="similarity">
    <text evidence="2">Belongs to the major facilitator superfamily.</text>
</comment>
<evidence type="ECO:0000259" key="8">
    <source>
        <dbReference type="PROSITE" id="PS50850"/>
    </source>
</evidence>
<gene>
    <name evidence="10" type="primary">LOC116287009</name>
</gene>
<dbReference type="AlphaFoldDB" id="A0A6P8H254"/>
<evidence type="ECO:0000313" key="9">
    <source>
        <dbReference type="Proteomes" id="UP000515163"/>
    </source>
</evidence>
<evidence type="ECO:0000256" key="6">
    <source>
        <dbReference type="ARBA" id="ARBA00023136"/>
    </source>
</evidence>
<keyword evidence="3" id="KW-0813">Transport</keyword>
<dbReference type="PANTHER" id="PTHR23511">
    <property type="entry name" value="SYNAPTIC VESICLE GLYCOPROTEIN 2"/>
    <property type="match status" value="1"/>
</dbReference>
<dbReference type="SUPFAM" id="SSF103473">
    <property type="entry name" value="MFS general substrate transporter"/>
    <property type="match status" value="1"/>
</dbReference>
<evidence type="ECO:0000256" key="1">
    <source>
        <dbReference type="ARBA" id="ARBA00004141"/>
    </source>
</evidence>
<feature type="domain" description="Major facilitator superfamily (MFS) profile" evidence="8">
    <location>
        <begin position="45"/>
        <end position="476"/>
    </location>
</feature>
<dbReference type="GeneID" id="116287009"/>
<name>A0A6P8H254_ACTTE</name>
<feature type="transmembrane region" description="Helical" evidence="7">
    <location>
        <begin position="82"/>
        <end position="101"/>
    </location>
</feature>
<evidence type="ECO:0000256" key="2">
    <source>
        <dbReference type="ARBA" id="ARBA00008335"/>
    </source>
</evidence>
<dbReference type="InterPro" id="IPR005828">
    <property type="entry name" value="MFS_sugar_transport-like"/>
</dbReference>
<feature type="transmembrane region" description="Helical" evidence="7">
    <location>
        <begin position="45"/>
        <end position="70"/>
    </location>
</feature>
<proteinExistence type="inferred from homology"/>
<dbReference type="Pfam" id="PF00083">
    <property type="entry name" value="Sugar_tr"/>
    <property type="match status" value="2"/>
</dbReference>
<comment type="subcellular location">
    <subcellularLocation>
        <location evidence="1">Membrane</location>
        <topology evidence="1">Multi-pass membrane protein</topology>
    </subcellularLocation>
</comment>
<feature type="transmembrane region" description="Helical" evidence="7">
    <location>
        <begin position="196"/>
        <end position="217"/>
    </location>
</feature>
<dbReference type="PROSITE" id="PS50850">
    <property type="entry name" value="MFS"/>
    <property type="match status" value="1"/>
</dbReference>
<dbReference type="RefSeq" id="XP_031549481.1">
    <property type="nucleotide sequence ID" value="XM_031693621.1"/>
</dbReference>
<keyword evidence="9" id="KW-1185">Reference proteome</keyword>
<reference evidence="10" key="1">
    <citation type="submission" date="2025-08" db="UniProtKB">
        <authorList>
            <consortium name="RefSeq"/>
        </authorList>
    </citation>
    <scope>IDENTIFICATION</scope>
    <source>
        <tissue evidence="10">Tentacle</tissue>
    </source>
</reference>
<dbReference type="Proteomes" id="UP000515163">
    <property type="component" value="Unplaced"/>
</dbReference>
<evidence type="ECO:0000256" key="4">
    <source>
        <dbReference type="ARBA" id="ARBA00022692"/>
    </source>
</evidence>
<feature type="transmembrane region" description="Helical" evidence="7">
    <location>
        <begin position="113"/>
        <end position="135"/>
    </location>
</feature>
<keyword evidence="6 7" id="KW-0472">Membrane</keyword>
<evidence type="ECO:0000256" key="3">
    <source>
        <dbReference type="ARBA" id="ARBA00022448"/>
    </source>
</evidence>
<keyword evidence="5 7" id="KW-1133">Transmembrane helix</keyword>
<evidence type="ECO:0000313" key="10">
    <source>
        <dbReference type="RefSeq" id="XP_031549481.1"/>
    </source>
</evidence>
<keyword evidence="4 7" id="KW-0812">Transmembrane</keyword>
<sequence length="505" mass="55350">MTDREDGEGEIGANSKGSNGNDCSLTFTVEDAIDKVGYGKFQLKLLFIIGFAWMADSMEITILAIMSPAIRCEWDLSTWEEATISTVVFAGMTISTCFWGFVADKCGRKKELIWCTILIFFGGFLSTFSPTYIWMVAFRGIVGLGLGGVAQAANLWLEFLPLKNRGGLVTVSMVSWSIGTCIEVGIAVVVMPNLGWRWLLLISSLPLIALLGLFKFIPESPRFLVSSGQFEKALTILQSVANENKEKLPPGKLVASSSSDQKVARGSIVDLFSAKYRRSTFLLWLIWFSSHFVIYGIALITTEMFSREDKCRGIIIDGSRADKETGCKILDTNDYLHYFVIMSSDMFGIVLCLATIDKIGRKNVQALAFAGSAIFLSALFICTRSRFVTTSFLYGARLFISIADLSGYVYTPEVYPTSVRGIGLGACNGVARIGCMITPFVAMVLMPAAVNISLSLYLGFAVLGVCAALLLPIETKGRALQVSLLLITKYTPEERLLVGLRNTDY</sequence>
<dbReference type="OrthoDB" id="4139357at2759"/>
<dbReference type="GO" id="GO:0016020">
    <property type="term" value="C:membrane"/>
    <property type="evidence" value="ECO:0007669"/>
    <property type="project" value="UniProtKB-SubCell"/>
</dbReference>